<protein>
    <submittedName>
        <fullName evidence="1">Uncharacterized protein</fullName>
    </submittedName>
</protein>
<reference evidence="1 2" key="1">
    <citation type="journal article" date="2019" name="Sci. Rep.">
        <title>Orb-weaving spider Araneus ventricosus genome elucidates the spidroin gene catalogue.</title>
        <authorList>
            <person name="Kono N."/>
            <person name="Nakamura H."/>
            <person name="Ohtoshi R."/>
            <person name="Moran D.A.P."/>
            <person name="Shinohara A."/>
            <person name="Yoshida Y."/>
            <person name="Fujiwara M."/>
            <person name="Mori M."/>
            <person name="Tomita M."/>
            <person name="Arakawa K."/>
        </authorList>
    </citation>
    <scope>NUCLEOTIDE SEQUENCE [LARGE SCALE GENOMIC DNA]</scope>
</reference>
<organism evidence="1 2">
    <name type="scientific">Araneus ventricosus</name>
    <name type="common">Orbweaver spider</name>
    <name type="synonym">Epeira ventricosa</name>
    <dbReference type="NCBI Taxonomy" id="182803"/>
    <lineage>
        <taxon>Eukaryota</taxon>
        <taxon>Metazoa</taxon>
        <taxon>Ecdysozoa</taxon>
        <taxon>Arthropoda</taxon>
        <taxon>Chelicerata</taxon>
        <taxon>Arachnida</taxon>
        <taxon>Araneae</taxon>
        <taxon>Araneomorphae</taxon>
        <taxon>Entelegynae</taxon>
        <taxon>Araneoidea</taxon>
        <taxon>Araneidae</taxon>
        <taxon>Araneus</taxon>
    </lineage>
</organism>
<name>A0A4Y2MX61_ARAVE</name>
<evidence type="ECO:0000313" key="1">
    <source>
        <dbReference type="EMBL" id="GBN31273.1"/>
    </source>
</evidence>
<gene>
    <name evidence="1" type="ORF">AVEN_241111_1</name>
</gene>
<dbReference type="AlphaFoldDB" id="A0A4Y2MX61"/>
<comment type="caution">
    <text evidence="1">The sequence shown here is derived from an EMBL/GenBank/DDBJ whole genome shotgun (WGS) entry which is preliminary data.</text>
</comment>
<accession>A0A4Y2MX61</accession>
<dbReference type="EMBL" id="BGPR01008059">
    <property type="protein sequence ID" value="GBN31273.1"/>
    <property type="molecule type" value="Genomic_DNA"/>
</dbReference>
<dbReference type="Proteomes" id="UP000499080">
    <property type="component" value="Unassembled WGS sequence"/>
</dbReference>
<proteinExistence type="predicted"/>
<keyword evidence="2" id="KW-1185">Reference proteome</keyword>
<sequence length="192" mass="22712">MAYLANGRKEDMFVLEKKLDLEPNESMTVKKLKDLIINYVNYDEDFAKNIFIGIIEQRKAKEELEEKQRLEALAETQRKAELEKKVTFRNSSRNSTKNRLRRKQRQEDLAELRGIDEVELERLKIEAQLKLSITTTEADYSKLPSKEVSKFLHRFEVKEDISLYLVLIERKVHRLSIQKEHWVSYLLGLVAS</sequence>
<evidence type="ECO:0000313" key="2">
    <source>
        <dbReference type="Proteomes" id="UP000499080"/>
    </source>
</evidence>